<dbReference type="PANTHER" id="PTHR45453:SF1">
    <property type="entry name" value="PHOSPHATE REGULON SENSOR PROTEIN PHOR"/>
    <property type="match status" value="1"/>
</dbReference>
<proteinExistence type="predicted"/>
<dbReference type="Proteomes" id="UP000594468">
    <property type="component" value="Chromosome"/>
</dbReference>
<keyword evidence="5" id="KW-0418">Kinase</keyword>
<dbReference type="RefSeq" id="WP_195168564.1">
    <property type="nucleotide sequence ID" value="NZ_CP062983.1"/>
</dbReference>
<feature type="coiled-coil region" evidence="7">
    <location>
        <begin position="34"/>
        <end position="96"/>
    </location>
</feature>
<dbReference type="EMBL" id="CP062983">
    <property type="protein sequence ID" value="QPC80489.1"/>
    <property type="molecule type" value="Genomic_DNA"/>
</dbReference>
<dbReference type="InterPro" id="IPR036890">
    <property type="entry name" value="HATPase_C_sf"/>
</dbReference>
<comment type="catalytic activity">
    <reaction evidence="1">
        <text>ATP + protein L-histidine = ADP + protein N-phospho-L-histidine.</text>
        <dbReference type="EC" id="2.7.13.3"/>
    </reaction>
</comment>
<dbReference type="Gene3D" id="3.30.450.20">
    <property type="entry name" value="PAS domain"/>
    <property type="match status" value="1"/>
</dbReference>
<feature type="domain" description="Histidine kinase" evidence="10">
    <location>
        <begin position="217"/>
        <end position="435"/>
    </location>
</feature>
<evidence type="ECO:0000313" key="11">
    <source>
        <dbReference type="EMBL" id="QPC80489.1"/>
    </source>
</evidence>
<dbReference type="InterPro" id="IPR005467">
    <property type="entry name" value="His_kinase_dom"/>
</dbReference>
<dbReference type="InterPro" id="IPR003661">
    <property type="entry name" value="HisK_dim/P_dom"/>
</dbReference>
<sequence>MAEPLVAILGVIIAALVYILYRQRRLFEHQQQALQDAQRSASSLTDAMKESERDAARLREELAKERERIHALRQQAQKQDLVLANLTEQISKSEEDSLQSKALYSTIANVAYDLVFLLDEDMTVIALNKAADTFFDQKNPIGEKFTDIVDAPEFDMIIRGALDEYSFEEQLTYHGQYYKVRTQLMPYSDGKRFIGVAMQNITQLVRLNRARRDMVANISHELRNPIATIRLKIDSLFDQDSKVKRKDSIQALRDIDTQTDSLERMVQELLDLSMIESGQALMKLVPQPLHEIVQEAVARQQEHLDVKSLKTVTHIPQRIEVLADRDHIRRVFVNLIGNAIKYSPEKESIMISAQTNEDEVLISIFDNGPGVPDDQRERIFERFYQVDTARSKREGSGLGLAISKHIVEHHGGRIWAEGNSQGSGGRFMFTLLNANPSEPGPEMDRGQHDFPLQPGVVTSDLAATSEDAETQETSEEENIEA</sequence>
<evidence type="ECO:0000256" key="7">
    <source>
        <dbReference type="SAM" id="Coils"/>
    </source>
</evidence>
<dbReference type="PROSITE" id="PS50109">
    <property type="entry name" value="HIS_KIN"/>
    <property type="match status" value="1"/>
</dbReference>
<keyword evidence="9" id="KW-1133">Transmembrane helix</keyword>
<dbReference type="GO" id="GO:0005886">
    <property type="term" value="C:plasma membrane"/>
    <property type="evidence" value="ECO:0007669"/>
    <property type="project" value="TreeGrafter"/>
</dbReference>
<dbReference type="AlphaFoldDB" id="A0A7S8ICN0"/>
<keyword evidence="6" id="KW-0902">Two-component regulatory system</keyword>
<evidence type="ECO:0000256" key="6">
    <source>
        <dbReference type="ARBA" id="ARBA00023012"/>
    </source>
</evidence>
<gene>
    <name evidence="11" type="ORF">G4Y79_12255</name>
</gene>
<dbReference type="InterPro" id="IPR050351">
    <property type="entry name" value="BphY/WalK/GraS-like"/>
</dbReference>
<dbReference type="Gene3D" id="3.30.565.10">
    <property type="entry name" value="Histidine kinase-like ATPase, C-terminal domain"/>
    <property type="match status" value="1"/>
</dbReference>
<dbReference type="InterPro" id="IPR035965">
    <property type="entry name" value="PAS-like_dom_sf"/>
</dbReference>
<dbReference type="SUPFAM" id="SSF55874">
    <property type="entry name" value="ATPase domain of HSP90 chaperone/DNA topoisomerase II/histidine kinase"/>
    <property type="match status" value="1"/>
</dbReference>
<dbReference type="InterPro" id="IPR036097">
    <property type="entry name" value="HisK_dim/P_sf"/>
</dbReference>
<dbReference type="Pfam" id="PF02518">
    <property type="entry name" value="HATPase_c"/>
    <property type="match status" value="1"/>
</dbReference>
<evidence type="ECO:0000256" key="5">
    <source>
        <dbReference type="ARBA" id="ARBA00022777"/>
    </source>
</evidence>
<dbReference type="GO" id="GO:0016036">
    <property type="term" value="P:cellular response to phosphate starvation"/>
    <property type="evidence" value="ECO:0007669"/>
    <property type="project" value="TreeGrafter"/>
</dbReference>
<keyword evidence="3" id="KW-0597">Phosphoprotein</keyword>
<dbReference type="SUPFAM" id="SSF55785">
    <property type="entry name" value="PYP-like sensor domain (PAS domain)"/>
    <property type="match status" value="1"/>
</dbReference>
<evidence type="ECO:0000256" key="9">
    <source>
        <dbReference type="SAM" id="Phobius"/>
    </source>
</evidence>
<dbReference type="PANTHER" id="PTHR45453">
    <property type="entry name" value="PHOSPHATE REGULON SENSOR PROTEIN PHOR"/>
    <property type="match status" value="1"/>
</dbReference>
<dbReference type="InterPro" id="IPR004358">
    <property type="entry name" value="Sig_transdc_His_kin-like_C"/>
</dbReference>
<name>A0A7S8ICN0_9CHLR</name>
<keyword evidence="9" id="KW-0472">Membrane</keyword>
<dbReference type="GO" id="GO:0004721">
    <property type="term" value="F:phosphoprotein phosphatase activity"/>
    <property type="evidence" value="ECO:0007669"/>
    <property type="project" value="TreeGrafter"/>
</dbReference>
<evidence type="ECO:0000256" key="3">
    <source>
        <dbReference type="ARBA" id="ARBA00022553"/>
    </source>
</evidence>
<evidence type="ECO:0000256" key="8">
    <source>
        <dbReference type="SAM" id="MobiDB-lite"/>
    </source>
</evidence>
<keyword evidence="9" id="KW-0812">Transmembrane</keyword>
<feature type="compositionally biased region" description="Acidic residues" evidence="8">
    <location>
        <begin position="466"/>
        <end position="481"/>
    </location>
</feature>
<dbReference type="InterPro" id="IPR003594">
    <property type="entry name" value="HATPase_dom"/>
</dbReference>
<keyword evidence="12" id="KW-1185">Reference proteome</keyword>
<evidence type="ECO:0000256" key="4">
    <source>
        <dbReference type="ARBA" id="ARBA00022679"/>
    </source>
</evidence>
<keyword evidence="4" id="KW-0808">Transferase</keyword>
<keyword evidence="7" id="KW-0175">Coiled coil</keyword>
<evidence type="ECO:0000256" key="1">
    <source>
        <dbReference type="ARBA" id="ARBA00000085"/>
    </source>
</evidence>
<dbReference type="KEGG" id="pmet:G4Y79_12255"/>
<dbReference type="GO" id="GO:0000155">
    <property type="term" value="F:phosphorelay sensor kinase activity"/>
    <property type="evidence" value="ECO:0007669"/>
    <property type="project" value="InterPro"/>
</dbReference>
<dbReference type="CDD" id="cd00082">
    <property type="entry name" value="HisKA"/>
    <property type="match status" value="1"/>
</dbReference>
<dbReference type="PRINTS" id="PR00344">
    <property type="entry name" value="BCTRLSENSOR"/>
</dbReference>
<dbReference type="FunFam" id="3.30.565.10:FF:000006">
    <property type="entry name" value="Sensor histidine kinase WalK"/>
    <property type="match status" value="1"/>
</dbReference>
<evidence type="ECO:0000313" key="12">
    <source>
        <dbReference type="Proteomes" id="UP000594468"/>
    </source>
</evidence>
<feature type="region of interest" description="Disordered" evidence="8">
    <location>
        <begin position="433"/>
        <end position="481"/>
    </location>
</feature>
<feature type="transmembrane region" description="Helical" evidence="9">
    <location>
        <begin position="6"/>
        <end position="21"/>
    </location>
</feature>
<evidence type="ECO:0000256" key="2">
    <source>
        <dbReference type="ARBA" id="ARBA00012438"/>
    </source>
</evidence>
<dbReference type="SUPFAM" id="SSF47384">
    <property type="entry name" value="Homodimeric domain of signal transducing histidine kinase"/>
    <property type="match status" value="1"/>
</dbReference>
<dbReference type="Gene3D" id="1.10.287.130">
    <property type="match status" value="1"/>
</dbReference>
<dbReference type="Pfam" id="PF00512">
    <property type="entry name" value="HisKA"/>
    <property type="match status" value="1"/>
</dbReference>
<dbReference type="SMART" id="SM00387">
    <property type="entry name" value="HATPase_c"/>
    <property type="match status" value="1"/>
</dbReference>
<evidence type="ECO:0000259" key="10">
    <source>
        <dbReference type="PROSITE" id="PS50109"/>
    </source>
</evidence>
<accession>A0A7S8ICN0</accession>
<dbReference type="EC" id="2.7.13.3" evidence="2"/>
<organism evidence="11 12">
    <name type="scientific">Phototrophicus methaneseepsis</name>
    <dbReference type="NCBI Taxonomy" id="2710758"/>
    <lineage>
        <taxon>Bacteria</taxon>
        <taxon>Bacillati</taxon>
        <taxon>Chloroflexota</taxon>
        <taxon>Candidatus Thermofontia</taxon>
        <taxon>Phototrophicales</taxon>
        <taxon>Phototrophicaceae</taxon>
        <taxon>Phototrophicus</taxon>
    </lineage>
</organism>
<protein>
    <recommendedName>
        <fullName evidence="2">histidine kinase</fullName>
        <ecNumber evidence="2">2.7.13.3</ecNumber>
    </recommendedName>
</protein>
<dbReference type="CDD" id="cd00075">
    <property type="entry name" value="HATPase"/>
    <property type="match status" value="1"/>
</dbReference>
<dbReference type="SMART" id="SM00388">
    <property type="entry name" value="HisKA"/>
    <property type="match status" value="1"/>
</dbReference>
<reference evidence="11 12" key="1">
    <citation type="submission" date="2020-02" db="EMBL/GenBank/DDBJ databases">
        <authorList>
            <person name="Zheng R.K."/>
            <person name="Sun C.M."/>
        </authorList>
    </citation>
    <scope>NUCLEOTIDE SEQUENCE [LARGE SCALE GENOMIC DNA]</scope>
    <source>
        <strain evidence="12">rifampicinis</strain>
    </source>
</reference>